<dbReference type="EC" id="1.8.4.10" evidence="6 10"/>
<feature type="domain" description="Phosphoadenosine phosphosulphate reductase" evidence="11">
    <location>
        <begin position="46"/>
        <end position="216"/>
    </location>
</feature>
<dbReference type="SUPFAM" id="SSF52402">
    <property type="entry name" value="Adenine nucleotide alpha hydrolases-like"/>
    <property type="match status" value="1"/>
</dbReference>
<dbReference type="InterPro" id="IPR002500">
    <property type="entry name" value="PAPS_reduct_dom"/>
</dbReference>
<dbReference type="PANTHER" id="PTHR46509">
    <property type="entry name" value="PHOSPHOADENOSINE PHOSPHOSULFATE REDUCTASE"/>
    <property type="match status" value="1"/>
</dbReference>
<dbReference type="InterPro" id="IPR014729">
    <property type="entry name" value="Rossmann-like_a/b/a_fold"/>
</dbReference>
<evidence type="ECO:0000256" key="2">
    <source>
        <dbReference type="ARBA" id="ARBA00022490"/>
    </source>
</evidence>
<feature type="active site" description="Nucleophile; cysteine thiosulfonate intermediate" evidence="10">
    <location>
        <position position="237"/>
    </location>
</feature>
<evidence type="ECO:0000256" key="10">
    <source>
        <dbReference type="HAMAP-Rule" id="MF_00063"/>
    </source>
</evidence>
<keyword evidence="2 10" id="KW-0963">Cytoplasm</keyword>
<evidence type="ECO:0000256" key="1">
    <source>
        <dbReference type="ARBA" id="ARBA00009732"/>
    </source>
</evidence>
<evidence type="ECO:0000256" key="5">
    <source>
        <dbReference type="ARBA" id="ARBA00024327"/>
    </source>
</evidence>
<evidence type="ECO:0000313" key="13">
    <source>
        <dbReference type="Proteomes" id="UP000830167"/>
    </source>
</evidence>
<dbReference type="Gene3D" id="3.40.50.620">
    <property type="entry name" value="HUPs"/>
    <property type="match status" value="1"/>
</dbReference>
<dbReference type="PANTHER" id="PTHR46509:SF1">
    <property type="entry name" value="PHOSPHOADENOSINE PHOSPHOSULFATE REDUCTASE"/>
    <property type="match status" value="1"/>
</dbReference>
<evidence type="ECO:0000256" key="8">
    <source>
        <dbReference type="ARBA" id="ARBA00030894"/>
    </source>
</evidence>
<sequence>MSNQQLLEAKEISLTQEQIASAAEQFEHASPQELLRYGLETFGNTIALACSFGAEDVVLVDMLMKINPSAKIFYLDTDVLFPETYAVRDAIIERYQPQQLIQYSPLLSLQEQKAQYGAELWGFDPNSCCNIRKVEPLERALLPLKAWITGIRRDQAPTRANAKVVESDQRFRLVKLNPLASWTNEQVWDYIKENNVPYNVLHDQGYPSIGCIHCTRQVKPGEDPRAGRWAGFQKTECGLHMKN</sequence>
<evidence type="ECO:0000256" key="7">
    <source>
        <dbReference type="ARBA" id="ARBA00029514"/>
    </source>
</evidence>
<dbReference type="GO" id="GO:0004604">
    <property type="term" value="F:phosphoadenylyl-sulfate reductase (thioredoxin) activity"/>
    <property type="evidence" value="ECO:0007669"/>
    <property type="project" value="UniProtKB-EC"/>
</dbReference>
<dbReference type="CDD" id="cd23945">
    <property type="entry name" value="PAPS_reductase"/>
    <property type="match status" value="1"/>
</dbReference>
<comment type="catalytic activity">
    <reaction evidence="10">
        <text>[thioredoxin]-disulfide + sulfite + AMP + 2 H(+) = adenosine 5'-phosphosulfate + [thioredoxin]-dithiol</text>
        <dbReference type="Rhea" id="RHEA:21976"/>
        <dbReference type="Rhea" id="RHEA-COMP:10698"/>
        <dbReference type="Rhea" id="RHEA-COMP:10700"/>
        <dbReference type="ChEBI" id="CHEBI:15378"/>
        <dbReference type="ChEBI" id="CHEBI:17359"/>
        <dbReference type="ChEBI" id="CHEBI:29950"/>
        <dbReference type="ChEBI" id="CHEBI:50058"/>
        <dbReference type="ChEBI" id="CHEBI:58243"/>
        <dbReference type="ChEBI" id="CHEBI:456215"/>
        <dbReference type="EC" id="1.8.4.10"/>
    </reaction>
</comment>
<organism evidence="12 13">
    <name type="scientific">Fodinisporobacter ferrooxydans</name>
    <dbReference type="NCBI Taxonomy" id="2901836"/>
    <lineage>
        <taxon>Bacteria</taxon>
        <taxon>Bacillati</taxon>
        <taxon>Bacillota</taxon>
        <taxon>Bacilli</taxon>
        <taxon>Bacillales</taxon>
        <taxon>Alicyclobacillaceae</taxon>
        <taxon>Fodinisporobacter</taxon>
    </lineage>
</organism>
<comment type="cofactor">
    <cofactor evidence="10">
        <name>[4Fe-4S] cluster</name>
        <dbReference type="ChEBI" id="CHEBI:49883"/>
    </cofactor>
    <text evidence="10">Binds 1 [4Fe-4S] cluster per subunit.</text>
</comment>
<evidence type="ECO:0000313" key="12">
    <source>
        <dbReference type="EMBL" id="UOF91935.1"/>
    </source>
</evidence>
<reference evidence="12" key="1">
    <citation type="submission" date="2021-12" db="EMBL/GenBank/DDBJ databases">
        <title>Alicyclobacillaceae gen. nov., sp. nov., isolated from chalcocite enrichment system.</title>
        <authorList>
            <person name="Jiang Z."/>
        </authorList>
    </citation>
    <scope>NUCLEOTIDE SEQUENCE</scope>
    <source>
        <strain evidence="12">MYW30-H2</strain>
    </source>
</reference>
<dbReference type="InterPro" id="IPR011798">
    <property type="entry name" value="APS_reductase"/>
</dbReference>
<dbReference type="NCBIfam" id="NF002537">
    <property type="entry name" value="PRK02090.1"/>
    <property type="match status" value="1"/>
</dbReference>
<evidence type="ECO:0000256" key="3">
    <source>
        <dbReference type="ARBA" id="ARBA00023002"/>
    </source>
</evidence>
<comment type="similarity">
    <text evidence="1 10">Belongs to the PAPS reductase family. CysH subfamily.</text>
</comment>
<evidence type="ECO:0000259" key="11">
    <source>
        <dbReference type="Pfam" id="PF01507"/>
    </source>
</evidence>
<keyword evidence="10" id="KW-0479">Metal-binding</keyword>
<feature type="binding site" evidence="10">
    <location>
        <position position="214"/>
    </location>
    <ligand>
        <name>[4Fe-4S] cluster</name>
        <dbReference type="ChEBI" id="CHEBI:49883"/>
    </ligand>
</feature>
<protein>
    <recommendedName>
        <fullName evidence="7 10">Adenosine 5'-phosphosulfate reductase</fullName>
        <shortName evidence="10">APS reductase</shortName>
        <ecNumber evidence="6 10">1.8.4.10</ecNumber>
    </recommendedName>
    <alternativeName>
        <fullName evidence="9 10">5'-adenylylsulfate reductase</fullName>
    </alternativeName>
    <alternativeName>
        <fullName evidence="8 10">Thioredoxin-dependent 5'-adenylylsulfate reductase</fullName>
    </alternativeName>
</protein>
<keyword evidence="10" id="KW-0408">Iron</keyword>
<dbReference type="RefSeq" id="WP_347438625.1">
    <property type="nucleotide sequence ID" value="NZ_CP089291.1"/>
</dbReference>
<dbReference type="NCBIfam" id="TIGR00434">
    <property type="entry name" value="cysH"/>
    <property type="match status" value="1"/>
</dbReference>
<evidence type="ECO:0000256" key="6">
    <source>
        <dbReference type="ARBA" id="ARBA00024386"/>
    </source>
</evidence>
<proteinExistence type="inferred from homology"/>
<comment type="subcellular location">
    <subcellularLocation>
        <location evidence="10">Cytoplasm</location>
    </subcellularLocation>
</comment>
<dbReference type="Pfam" id="PF01507">
    <property type="entry name" value="PAPS_reduct"/>
    <property type="match status" value="1"/>
</dbReference>
<evidence type="ECO:0000256" key="9">
    <source>
        <dbReference type="ARBA" id="ARBA00032041"/>
    </source>
</evidence>
<gene>
    <name evidence="10" type="primary">cysH</name>
    <name evidence="12" type="ORF">LSG31_06760</name>
</gene>
<dbReference type="PIRSF" id="PIRSF000857">
    <property type="entry name" value="PAPS_reductase"/>
    <property type="match status" value="1"/>
</dbReference>
<dbReference type="HAMAP" id="MF_00063">
    <property type="entry name" value="CysH"/>
    <property type="match status" value="1"/>
</dbReference>
<dbReference type="NCBIfam" id="TIGR02055">
    <property type="entry name" value="APS_reductase"/>
    <property type="match status" value="1"/>
</dbReference>
<name>A0ABY4CVM9_9BACL</name>
<feature type="binding site" evidence="10">
    <location>
        <position position="128"/>
    </location>
    <ligand>
        <name>[4Fe-4S] cluster</name>
        <dbReference type="ChEBI" id="CHEBI:49883"/>
    </ligand>
</feature>
<feature type="binding site" evidence="10">
    <location>
        <position position="211"/>
    </location>
    <ligand>
        <name>[4Fe-4S] cluster</name>
        <dbReference type="ChEBI" id="CHEBI:49883"/>
    </ligand>
</feature>
<accession>A0ABY4CVM9</accession>
<keyword evidence="10" id="KW-0411">Iron-sulfur</keyword>
<comment type="function">
    <text evidence="4 10">Catalyzes the formation of sulfite from adenosine 5'-phosphosulfate (APS) using thioredoxin as an electron donor.</text>
</comment>
<keyword evidence="13" id="KW-1185">Reference proteome</keyword>
<dbReference type="EMBL" id="CP089291">
    <property type="protein sequence ID" value="UOF91935.1"/>
    <property type="molecule type" value="Genomic_DNA"/>
</dbReference>
<feature type="binding site" evidence="10">
    <location>
        <position position="129"/>
    </location>
    <ligand>
        <name>[4Fe-4S] cluster</name>
        <dbReference type="ChEBI" id="CHEBI:49883"/>
    </ligand>
</feature>
<evidence type="ECO:0000256" key="4">
    <source>
        <dbReference type="ARBA" id="ARBA00024298"/>
    </source>
</evidence>
<keyword evidence="3 10" id="KW-0560">Oxidoreductase</keyword>
<dbReference type="Proteomes" id="UP000830167">
    <property type="component" value="Chromosome"/>
</dbReference>
<comment type="pathway">
    <text evidence="5 10">Sulfur metabolism; hydrogen sulfide biosynthesis; sulfite from sulfate.</text>
</comment>
<dbReference type="InterPro" id="IPR004511">
    <property type="entry name" value="PAPS/APS_Rdtase"/>
</dbReference>